<evidence type="ECO:0000256" key="1">
    <source>
        <dbReference type="SAM" id="Phobius"/>
    </source>
</evidence>
<evidence type="ECO:0000313" key="3">
    <source>
        <dbReference type="Proteomes" id="UP001165168"/>
    </source>
</evidence>
<protein>
    <submittedName>
        <fullName evidence="2">Uncharacterized protein</fullName>
    </submittedName>
</protein>
<feature type="transmembrane region" description="Helical" evidence="1">
    <location>
        <begin position="83"/>
        <end position="101"/>
    </location>
</feature>
<gene>
    <name evidence="2" type="ORF">Ccel01_21850</name>
</gene>
<comment type="caution">
    <text evidence="2">The sequence shown here is derived from an EMBL/GenBank/DDBJ whole genome shotgun (WGS) entry which is preliminary data.</text>
</comment>
<feature type="transmembrane region" description="Helical" evidence="1">
    <location>
        <begin position="46"/>
        <end position="63"/>
    </location>
</feature>
<keyword evidence="1" id="KW-0812">Transmembrane</keyword>
<dbReference type="AlphaFoldDB" id="A0AAV5P6B5"/>
<dbReference type="EMBL" id="BSTG01000002">
    <property type="protein sequence ID" value="GLY57583.1"/>
    <property type="molecule type" value="Genomic_DNA"/>
</dbReference>
<name>A0AAV5P6B5_CELCE</name>
<organism evidence="2 3">
    <name type="scientific">Cellulosimicrobium cellulans</name>
    <name type="common">Arthrobacter luteus</name>
    <dbReference type="NCBI Taxonomy" id="1710"/>
    <lineage>
        <taxon>Bacteria</taxon>
        <taxon>Bacillati</taxon>
        <taxon>Actinomycetota</taxon>
        <taxon>Actinomycetes</taxon>
        <taxon>Micrococcales</taxon>
        <taxon>Promicromonosporaceae</taxon>
        <taxon>Cellulosimicrobium</taxon>
    </lineage>
</organism>
<sequence length="148" mass="16197">MRPVSDQHPRLARMDAWTWKFRLWAPPLMCPPFLVSAVLVPVPPGTTAFVLAAFTPSTIVLMWEQARTRRWHPPADEKTPRRIAVGVVAVAAAVVAAYYAMQMWGGVGCVLGAIAWYGATWAAARHIAAQLRAVQERRAAAAQPATVK</sequence>
<feature type="transmembrane region" description="Helical" evidence="1">
    <location>
        <begin position="107"/>
        <end position="128"/>
    </location>
</feature>
<dbReference type="Proteomes" id="UP001165168">
    <property type="component" value="Unassembled WGS sequence"/>
</dbReference>
<accession>A0AAV5P6B5</accession>
<reference evidence="2" key="1">
    <citation type="submission" date="2023-03" db="EMBL/GenBank/DDBJ databases">
        <title>Cellulosimicrobium cellulans NBRC 103059.</title>
        <authorList>
            <person name="Ichikawa N."/>
            <person name="Sato H."/>
            <person name="Tonouchi N."/>
        </authorList>
    </citation>
    <scope>NUCLEOTIDE SEQUENCE</scope>
    <source>
        <strain evidence="2">NBRC 103059</strain>
    </source>
</reference>
<keyword evidence="1" id="KW-0472">Membrane</keyword>
<proteinExistence type="predicted"/>
<keyword evidence="1" id="KW-1133">Transmembrane helix</keyword>
<evidence type="ECO:0000313" key="2">
    <source>
        <dbReference type="EMBL" id="GLY57583.1"/>
    </source>
</evidence>
<feature type="transmembrane region" description="Helical" evidence="1">
    <location>
        <begin position="21"/>
        <end position="40"/>
    </location>
</feature>